<dbReference type="InterPro" id="IPR029030">
    <property type="entry name" value="Caspase-like_dom_sf"/>
</dbReference>
<gene>
    <name evidence="2" type="ORF">ONE63_009300</name>
</gene>
<dbReference type="Gene3D" id="2.60.40.10">
    <property type="entry name" value="Immunoglobulins"/>
    <property type="match status" value="2"/>
</dbReference>
<comment type="caution">
    <text evidence="2">The sequence shown here is derived from an EMBL/GenBank/DDBJ whole genome shotgun (WGS) entry which is preliminary data.</text>
</comment>
<organism evidence="2 3">
    <name type="scientific">Megalurothrips usitatus</name>
    <name type="common">bean blossom thrips</name>
    <dbReference type="NCBI Taxonomy" id="439358"/>
    <lineage>
        <taxon>Eukaryota</taxon>
        <taxon>Metazoa</taxon>
        <taxon>Ecdysozoa</taxon>
        <taxon>Arthropoda</taxon>
        <taxon>Hexapoda</taxon>
        <taxon>Insecta</taxon>
        <taxon>Pterygota</taxon>
        <taxon>Neoptera</taxon>
        <taxon>Paraneoptera</taxon>
        <taxon>Thysanoptera</taxon>
        <taxon>Terebrantia</taxon>
        <taxon>Thripoidea</taxon>
        <taxon>Thripidae</taxon>
        <taxon>Megalurothrips</taxon>
    </lineage>
</organism>
<accession>A0AAV7XJ60</accession>
<dbReference type="Proteomes" id="UP001075354">
    <property type="component" value="Chromosome 7"/>
</dbReference>
<dbReference type="Gene3D" id="3.40.50.1460">
    <property type="match status" value="1"/>
</dbReference>
<dbReference type="InterPro" id="IPR003598">
    <property type="entry name" value="Ig_sub2"/>
</dbReference>
<evidence type="ECO:0000259" key="1">
    <source>
        <dbReference type="PROSITE" id="PS50835"/>
    </source>
</evidence>
<evidence type="ECO:0000313" key="3">
    <source>
        <dbReference type="Proteomes" id="UP001075354"/>
    </source>
</evidence>
<dbReference type="PROSITE" id="PS50835">
    <property type="entry name" value="IG_LIKE"/>
    <property type="match status" value="2"/>
</dbReference>
<dbReference type="InterPro" id="IPR013098">
    <property type="entry name" value="Ig_I-set"/>
</dbReference>
<dbReference type="InterPro" id="IPR052039">
    <property type="entry name" value="Caspase-related_regulators"/>
</dbReference>
<keyword evidence="3" id="KW-1185">Reference proteome</keyword>
<feature type="domain" description="Ig-like" evidence="1">
    <location>
        <begin position="184"/>
        <end position="259"/>
    </location>
</feature>
<dbReference type="SMART" id="SM00409">
    <property type="entry name" value="IG"/>
    <property type="match status" value="2"/>
</dbReference>
<evidence type="ECO:0000313" key="2">
    <source>
        <dbReference type="EMBL" id="KAJ1526138.1"/>
    </source>
</evidence>
<feature type="domain" description="Ig-like" evidence="1">
    <location>
        <begin position="90"/>
        <end position="171"/>
    </location>
</feature>
<sequence length="490" mass="55639">MSHTKYLDDLSIDALRTVRNLLQPGAWRDVAKAFGMDEDSCVREGTYIVDALIERNVTVDALKVVLNSLELYEALSYISEPEETCILSQPFSVSDDCIWEQNQLLIKEGGKLHLKIVVKGSPMPKFQWFHENNCIRGDTDLIISDFRVHNEGTYRCSLTQHRNSGSSHEISSQDIVVKIKSNLPLIKEHFPSRQCTIEHGQELKLFVSVSDHVHPTYTWFHEGKPLQCCGNVLLINKAQKSDSGAYECRVKNTSGEDFRIFKVRVKEERPPPSEKIALIISISKYVNMEPLISPHDDADMLCDCLSEANFKCTVLGQRDRGLTAEELKNGIKKFLRTVKMGSYVLVYFAGHGLMKDNAAYLVASDRSNVCEKIFDEVQNYKPLFFVCILDMCLKYCPNHGVTKQEESMAPYQGDIMKCYTTSDNRSAYEGQQSVYVKNLITVIQESPDLTFEDMIDDVTQRVKRATNGSQVPKRIIIGSGDFRLFDPVRN</sequence>
<dbReference type="GO" id="GO:0006508">
    <property type="term" value="P:proteolysis"/>
    <property type="evidence" value="ECO:0007669"/>
    <property type="project" value="InterPro"/>
</dbReference>
<dbReference type="SUPFAM" id="SSF48726">
    <property type="entry name" value="Immunoglobulin"/>
    <property type="match status" value="2"/>
</dbReference>
<dbReference type="PANTHER" id="PTHR22576:SF37">
    <property type="entry name" value="MUCOSA-ASSOCIATED LYMPHOID TISSUE LYMPHOMA TRANSLOCATION PROTEIN 1"/>
    <property type="match status" value="1"/>
</dbReference>
<dbReference type="InterPro" id="IPR011600">
    <property type="entry name" value="Pept_C14_caspase"/>
</dbReference>
<dbReference type="InterPro" id="IPR003599">
    <property type="entry name" value="Ig_sub"/>
</dbReference>
<proteinExistence type="predicted"/>
<dbReference type="PANTHER" id="PTHR22576">
    <property type="entry name" value="MUCOSA ASSOCIATED LYMPHOID TISSUE LYMPHOMA TRANSLOCATION PROTEIN 1/PARACASPASE"/>
    <property type="match status" value="1"/>
</dbReference>
<dbReference type="AlphaFoldDB" id="A0AAV7XJ60"/>
<dbReference type="InterPro" id="IPR007110">
    <property type="entry name" value="Ig-like_dom"/>
</dbReference>
<dbReference type="Pfam" id="PF00656">
    <property type="entry name" value="Peptidase_C14"/>
    <property type="match status" value="1"/>
</dbReference>
<reference evidence="2" key="1">
    <citation type="submission" date="2022-12" db="EMBL/GenBank/DDBJ databases">
        <title>Chromosome-level genome assembly of the bean flower thrips Megalurothrips usitatus.</title>
        <authorList>
            <person name="Ma L."/>
            <person name="Liu Q."/>
            <person name="Li H."/>
            <person name="Cai W."/>
        </authorList>
    </citation>
    <scope>NUCLEOTIDE SEQUENCE</scope>
    <source>
        <strain evidence="2">Cailab_2022a</strain>
    </source>
</reference>
<dbReference type="SUPFAM" id="SSF52129">
    <property type="entry name" value="Caspase-like"/>
    <property type="match status" value="1"/>
</dbReference>
<dbReference type="Pfam" id="PF07679">
    <property type="entry name" value="I-set"/>
    <property type="match status" value="1"/>
</dbReference>
<name>A0AAV7XJ60_9NEOP</name>
<dbReference type="EMBL" id="JAPTSV010000007">
    <property type="protein sequence ID" value="KAJ1526138.1"/>
    <property type="molecule type" value="Genomic_DNA"/>
</dbReference>
<dbReference type="InterPro" id="IPR036179">
    <property type="entry name" value="Ig-like_dom_sf"/>
</dbReference>
<dbReference type="InterPro" id="IPR013783">
    <property type="entry name" value="Ig-like_fold"/>
</dbReference>
<dbReference type="SMART" id="SM00408">
    <property type="entry name" value="IGc2"/>
    <property type="match status" value="2"/>
</dbReference>
<protein>
    <recommendedName>
        <fullName evidence="1">Ig-like domain-containing protein</fullName>
    </recommendedName>
</protein>
<dbReference type="GO" id="GO:0004197">
    <property type="term" value="F:cysteine-type endopeptidase activity"/>
    <property type="evidence" value="ECO:0007669"/>
    <property type="project" value="InterPro"/>
</dbReference>